<reference evidence="3 4" key="1">
    <citation type="journal article" date="2020" name="IScience">
        <title>Genome Sequencing of the Endangered Kingdonia uniflora (Circaeasteraceae, Ranunculales) Reveals Potential Mechanisms of Evolutionary Specialization.</title>
        <authorList>
            <person name="Sun Y."/>
            <person name="Deng T."/>
            <person name="Zhang A."/>
            <person name="Moore M.J."/>
            <person name="Landis J.B."/>
            <person name="Lin N."/>
            <person name="Zhang H."/>
            <person name="Zhang X."/>
            <person name="Huang J."/>
            <person name="Zhang X."/>
            <person name="Sun H."/>
            <person name="Wang H."/>
        </authorList>
    </citation>
    <scope>NUCLEOTIDE SEQUENCE [LARGE SCALE GENOMIC DNA]</scope>
    <source>
        <strain evidence="3">TB1705</strain>
        <tissue evidence="3">Leaf</tissue>
    </source>
</reference>
<evidence type="ECO:0000313" key="4">
    <source>
        <dbReference type="Proteomes" id="UP000541444"/>
    </source>
</evidence>
<accession>A0A7J7MKR3</accession>
<keyword evidence="2" id="KW-0812">Transmembrane</keyword>
<protein>
    <submittedName>
        <fullName evidence="3">Uncharacterized protein</fullName>
    </submittedName>
</protein>
<name>A0A7J7MKR3_9MAGN</name>
<evidence type="ECO:0000313" key="3">
    <source>
        <dbReference type="EMBL" id="KAF6155360.1"/>
    </source>
</evidence>
<feature type="region of interest" description="Disordered" evidence="1">
    <location>
        <begin position="102"/>
        <end position="140"/>
    </location>
</feature>
<evidence type="ECO:0000256" key="2">
    <source>
        <dbReference type="SAM" id="Phobius"/>
    </source>
</evidence>
<dbReference type="PANTHER" id="PTHR37753:SF1">
    <property type="entry name" value="OS01G0940600 PROTEIN"/>
    <property type="match status" value="1"/>
</dbReference>
<dbReference type="OrthoDB" id="786736at2759"/>
<sequence>MAILVSPSFLHTSLSFTNHLHLQRRTTKTPEIKSTEIATYSFKEKKRRRCGVVTRAGPPSTNSLIFAFVFPLSLLAVTIFTSIRTADKLDQDFLEELAIGELETEDQDQDQDVELNSPTSVKKKPALPRMRNRPKREAEV</sequence>
<comment type="caution">
    <text evidence="3">The sequence shown here is derived from an EMBL/GenBank/DDBJ whole genome shotgun (WGS) entry which is preliminary data.</text>
</comment>
<dbReference type="EMBL" id="JACGCM010001428">
    <property type="protein sequence ID" value="KAF6155360.1"/>
    <property type="molecule type" value="Genomic_DNA"/>
</dbReference>
<evidence type="ECO:0000256" key="1">
    <source>
        <dbReference type="SAM" id="MobiDB-lite"/>
    </source>
</evidence>
<dbReference type="PANTHER" id="PTHR37753">
    <property type="entry name" value="OS01G0940600 PROTEIN"/>
    <property type="match status" value="1"/>
</dbReference>
<keyword evidence="2" id="KW-1133">Transmembrane helix</keyword>
<keyword evidence="4" id="KW-1185">Reference proteome</keyword>
<feature type="compositionally biased region" description="Basic residues" evidence="1">
    <location>
        <begin position="121"/>
        <end position="134"/>
    </location>
</feature>
<feature type="transmembrane region" description="Helical" evidence="2">
    <location>
        <begin position="64"/>
        <end position="83"/>
    </location>
</feature>
<gene>
    <name evidence="3" type="ORF">GIB67_019886</name>
</gene>
<proteinExistence type="predicted"/>
<dbReference type="AlphaFoldDB" id="A0A7J7MKR3"/>
<keyword evidence="2" id="KW-0472">Membrane</keyword>
<organism evidence="3 4">
    <name type="scientific">Kingdonia uniflora</name>
    <dbReference type="NCBI Taxonomy" id="39325"/>
    <lineage>
        <taxon>Eukaryota</taxon>
        <taxon>Viridiplantae</taxon>
        <taxon>Streptophyta</taxon>
        <taxon>Embryophyta</taxon>
        <taxon>Tracheophyta</taxon>
        <taxon>Spermatophyta</taxon>
        <taxon>Magnoliopsida</taxon>
        <taxon>Ranunculales</taxon>
        <taxon>Circaeasteraceae</taxon>
        <taxon>Kingdonia</taxon>
    </lineage>
</organism>
<feature type="compositionally biased region" description="Acidic residues" evidence="1">
    <location>
        <begin position="102"/>
        <end position="113"/>
    </location>
</feature>
<dbReference type="Proteomes" id="UP000541444">
    <property type="component" value="Unassembled WGS sequence"/>
</dbReference>